<gene>
    <name evidence="2" type="primary">Hypp581</name>
    <name evidence="2" type="ORF">BLAG_LOCUS1952</name>
</gene>
<dbReference type="AlphaFoldDB" id="A0A8J9W0E5"/>
<evidence type="ECO:0000313" key="2">
    <source>
        <dbReference type="EMBL" id="CAH1233094.1"/>
    </source>
</evidence>
<organism evidence="2 3">
    <name type="scientific">Branchiostoma lanceolatum</name>
    <name type="common">Common lancelet</name>
    <name type="synonym">Amphioxus lanceolatum</name>
    <dbReference type="NCBI Taxonomy" id="7740"/>
    <lineage>
        <taxon>Eukaryota</taxon>
        <taxon>Metazoa</taxon>
        <taxon>Chordata</taxon>
        <taxon>Cephalochordata</taxon>
        <taxon>Leptocardii</taxon>
        <taxon>Amphioxiformes</taxon>
        <taxon>Branchiostomatidae</taxon>
        <taxon>Branchiostoma</taxon>
    </lineage>
</organism>
<keyword evidence="1" id="KW-0732">Signal</keyword>
<evidence type="ECO:0000256" key="1">
    <source>
        <dbReference type="SAM" id="SignalP"/>
    </source>
</evidence>
<name>A0A8J9W0E5_BRALA</name>
<reference evidence="2" key="1">
    <citation type="submission" date="2022-01" db="EMBL/GenBank/DDBJ databases">
        <authorList>
            <person name="Braso-Vives M."/>
        </authorList>
    </citation>
    <scope>NUCLEOTIDE SEQUENCE</scope>
</reference>
<protein>
    <submittedName>
        <fullName evidence="2">Hypp581 protein</fullName>
    </submittedName>
</protein>
<feature type="chain" id="PRO_5035449353" evidence="1">
    <location>
        <begin position="16"/>
        <end position="248"/>
    </location>
</feature>
<proteinExistence type="predicted"/>
<dbReference type="EMBL" id="OV696686">
    <property type="protein sequence ID" value="CAH1233094.1"/>
    <property type="molecule type" value="Genomic_DNA"/>
</dbReference>
<evidence type="ECO:0000313" key="3">
    <source>
        <dbReference type="Proteomes" id="UP000838412"/>
    </source>
</evidence>
<feature type="signal peptide" evidence="1">
    <location>
        <begin position="1"/>
        <end position="15"/>
    </location>
</feature>
<sequence length="248" mass="27040">MIIVLTLCLFGCVGEEDVRGRHATHEEDDDVNVRHAQKTQDVCDDGKGGLIVVFDDEVKDEGEGLIVVFDGEINDEGDGLIVVFDGEVNDEGDGLILVFDGEVNDEWDGLILVFDGEVNDEGDGLIVVFDDEVKDEGDGLIVMVVFDGEVSDEGDGLIVVFDGEVYDVKMDERVDGTELVSGQRSNEIVLQVQAFHPSGESWRDDSQVSGLTVYGVGVAVTEALRGIAVGIGEYHSARWAFHRRPHRN</sequence>
<accession>A0A8J9W0E5</accession>
<dbReference type="Proteomes" id="UP000838412">
    <property type="component" value="Chromosome 1"/>
</dbReference>
<keyword evidence="3" id="KW-1185">Reference proteome</keyword>